<sequence>MFKFGKLAVLSFTWTLMSSGAQLAYSADVLSSAGSMTFGADDVLFIGDTKAGMVHAFDFAPDYFNDQADVFLGRPETFEAWTLVKSIDAEIAALLGVHPYDVLINDMVVHGPSQQIFLSVSRGVGPDATPVIVQVNKGSVELADLTQAEHSQVSVGEIADDEKLEFGQSVRDLSITDIDFYNGEIFVAGVGTGDFASKLRRIKYPFDGEVSSSSIEIWHAVHAQFETRAPIISQEIRELNGVPTMIAAYACTPLVRIPLSELNDGARVRGEMIGELGYGNTPIDMISYTDPMDKNDYILVTNTSRSAKRIALDEIAHAEPMPTGVDANFGPAGVSQFPMPTEALHLDMLNPYWSVSIRRNMDDARKMDLVSIPLPFFLDRAPHVVEMNFASAPDKFGFRNFEVLER</sequence>
<proteinExistence type="predicted"/>
<dbReference type="Proteomes" id="UP000188174">
    <property type="component" value="Chromosome"/>
</dbReference>
<gene>
    <name evidence="2" type="ORF">B0E33_18770</name>
</gene>
<organism evidence="2 3">
    <name type="scientific">Roseibium algicola</name>
    <dbReference type="NCBI Taxonomy" id="2857014"/>
    <lineage>
        <taxon>Bacteria</taxon>
        <taxon>Pseudomonadati</taxon>
        <taxon>Pseudomonadota</taxon>
        <taxon>Alphaproteobacteria</taxon>
        <taxon>Hyphomicrobiales</taxon>
        <taxon>Stappiaceae</taxon>
        <taxon>Roseibium</taxon>
    </lineage>
</organism>
<feature type="signal peptide" evidence="1">
    <location>
        <begin position="1"/>
        <end position="23"/>
    </location>
</feature>
<protein>
    <submittedName>
        <fullName evidence="2">Uncharacterized protein</fullName>
    </submittedName>
</protein>
<evidence type="ECO:0000313" key="2">
    <source>
        <dbReference type="EMBL" id="AQQ05370.1"/>
    </source>
</evidence>
<feature type="chain" id="PRO_5046019932" evidence="1">
    <location>
        <begin position="24"/>
        <end position="406"/>
    </location>
</feature>
<accession>A0ABN4WUJ8</accession>
<dbReference type="EMBL" id="CP019630">
    <property type="protein sequence ID" value="AQQ05370.1"/>
    <property type="molecule type" value="Genomic_DNA"/>
</dbReference>
<keyword evidence="3" id="KW-1185">Reference proteome</keyword>
<evidence type="ECO:0000256" key="1">
    <source>
        <dbReference type="SAM" id="SignalP"/>
    </source>
</evidence>
<dbReference type="RefSeq" id="WP_077292042.1">
    <property type="nucleotide sequence ID" value="NZ_CP019630.1"/>
</dbReference>
<evidence type="ECO:0000313" key="3">
    <source>
        <dbReference type="Proteomes" id="UP000188174"/>
    </source>
</evidence>
<name>A0ABN4WUJ8_9HYPH</name>
<keyword evidence="1" id="KW-0732">Signal</keyword>
<reference evidence="2 3" key="1">
    <citation type="submission" date="2017-02" db="EMBL/GenBank/DDBJ databases">
        <authorList>
            <person name="Jeong S."/>
        </authorList>
    </citation>
    <scope>NUCLEOTIDE SEQUENCE [LARGE SCALE GENOMIC DNA]</scope>
    <source>
        <strain evidence="2 3">RMAR6-6</strain>
    </source>
</reference>